<accession>A0AAV1WI48</accession>
<dbReference type="PANTHER" id="PTHR31713">
    <property type="entry name" value="OS02G0177800 PROTEIN"/>
    <property type="match status" value="1"/>
</dbReference>
<organism evidence="11 12">
    <name type="scientific">Lupinus luteus</name>
    <name type="common">European yellow lupine</name>
    <dbReference type="NCBI Taxonomy" id="3873"/>
    <lineage>
        <taxon>Eukaryota</taxon>
        <taxon>Viridiplantae</taxon>
        <taxon>Streptophyta</taxon>
        <taxon>Embryophyta</taxon>
        <taxon>Tracheophyta</taxon>
        <taxon>Spermatophyta</taxon>
        <taxon>Magnoliopsida</taxon>
        <taxon>eudicotyledons</taxon>
        <taxon>Gunneridae</taxon>
        <taxon>Pentapetalae</taxon>
        <taxon>rosids</taxon>
        <taxon>fabids</taxon>
        <taxon>Fabales</taxon>
        <taxon>Fabaceae</taxon>
        <taxon>Papilionoideae</taxon>
        <taxon>50 kb inversion clade</taxon>
        <taxon>genistoids sensu lato</taxon>
        <taxon>core genistoids</taxon>
        <taxon>Genisteae</taxon>
        <taxon>Lupinus</taxon>
    </lineage>
</organism>
<comment type="similarity">
    <text evidence="2">Belongs to the plant ACBP60 protein family.</text>
</comment>
<dbReference type="InterPro" id="IPR046830">
    <property type="entry name" value="Calmod_bind_M"/>
</dbReference>
<feature type="domain" description="Calmodulin binding protein-like N-terminal" evidence="8">
    <location>
        <begin position="53"/>
        <end position="197"/>
    </location>
</feature>
<feature type="domain" description="Calmodulin binding protein C-terminal" evidence="10">
    <location>
        <begin position="280"/>
        <end position="339"/>
    </location>
</feature>
<dbReference type="Proteomes" id="UP001497480">
    <property type="component" value="Unassembled WGS sequence"/>
</dbReference>
<evidence type="ECO:0000256" key="6">
    <source>
        <dbReference type="ARBA" id="ARBA00023163"/>
    </source>
</evidence>
<evidence type="ECO:0000256" key="1">
    <source>
        <dbReference type="ARBA" id="ARBA00004123"/>
    </source>
</evidence>
<name>A0AAV1WI48_LUPLU</name>
<dbReference type="GO" id="GO:0005516">
    <property type="term" value="F:calmodulin binding"/>
    <property type="evidence" value="ECO:0007669"/>
    <property type="project" value="InterPro"/>
</dbReference>
<dbReference type="Pfam" id="PF20452">
    <property type="entry name" value="Calmod_bind_C"/>
    <property type="match status" value="1"/>
</dbReference>
<dbReference type="InterPro" id="IPR046831">
    <property type="entry name" value="Calmodulin_bind_N"/>
</dbReference>
<keyword evidence="3" id="KW-0805">Transcription regulation</keyword>
<dbReference type="GO" id="GO:0080142">
    <property type="term" value="P:regulation of salicylic acid biosynthetic process"/>
    <property type="evidence" value="ECO:0007669"/>
    <property type="project" value="TreeGrafter"/>
</dbReference>
<evidence type="ECO:0000256" key="5">
    <source>
        <dbReference type="ARBA" id="ARBA00023159"/>
    </source>
</evidence>
<dbReference type="PANTHER" id="PTHR31713:SF43">
    <property type="entry name" value="CALMODULIN-BINDING PROTEIN 60 G"/>
    <property type="match status" value="1"/>
</dbReference>
<evidence type="ECO:0000313" key="12">
    <source>
        <dbReference type="Proteomes" id="UP001497480"/>
    </source>
</evidence>
<dbReference type="GO" id="GO:0043565">
    <property type="term" value="F:sequence-specific DNA binding"/>
    <property type="evidence" value="ECO:0007669"/>
    <property type="project" value="TreeGrafter"/>
</dbReference>
<dbReference type="AlphaFoldDB" id="A0AAV1WI48"/>
<dbReference type="Pfam" id="PF20451">
    <property type="entry name" value="Calmod_bind_M"/>
    <property type="match status" value="1"/>
</dbReference>
<evidence type="ECO:0000256" key="3">
    <source>
        <dbReference type="ARBA" id="ARBA00023015"/>
    </source>
</evidence>
<proteinExistence type="inferred from homology"/>
<feature type="domain" description="Calmodulin binding protein central" evidence="9">
    <location>
        <begin position="213"/>
        <end position="274"/>
    </location>
</feature>
<evidence type="ECO:0000256" key="4">
    <source>
        <dbReference type="ARBA" id="ARBA00023125"/>
    </source>
</evidence>
<dbReference type="InterPro" id="IPR012416">
    <property type="entry name" value="CBP60"/>
</dbReference>
<keyword evidence="4" id="KW-0238">DNA-binding</keyword>
<evidence type="ECO:0000313" key="11">
    <source>
        <dbReference type="EMBL" id="CAL0308546.1"/>
    </source>
</evidence>
<comment type="caution">
    <text evidence="11">The sequence shown here is derived from an EMBL/GenBank/DDBJ whole genome shotgun (WGS) entry which is preliminary data.</text>
</comment>
<dbReference type="GO" id="GO:0003700">
    <property type="term" value="F:DNA-binding transcription factor activity"/>
    <property type="evidence" value="ECO:0007669"/>
    <property type="project" value="TreeGrafter"/>
</dbReference>
<evidence type="ECO:0008006" key="13">
    <source>
        <dbReference type="Google" id="ProtNLM"/>
    </source>
</evidence>
<keyword evidence="7" id="KW-0539">Nucleus</keyword>
<sequence length="434" mass="49487">MESKRSFQQKGDDDEGVFQVVAQTTKRTRTEDSNLEPQENYYRPIINQTETSFKLVFKNEVPTVFFTHSKIKAKENKPIEIALYDTISKSIVTEGPLSSIKIEICVLDGEFGSNGSEDWNAEEFNAKILSERKDKAHLLKGDRVIKLKNGVGIINNVSFTDISRWIQNGRFRLGAKVLKTTINEANIKEGRSIPFMVMHDRSEARKKNQCSSLNDEVWYLKGIKRNGEVHQQLCSNEIKTVKDLLQLYITNQVSLQKIIGKKLWNSIIKQAKACDIDHGKCYIYHSYAAEQSISLVFNCIYEVLEVYFNGQNSCSVESLNLEDKLLVERVKQQAYTNVKDNLIPLETTIHGSLENLVSVQPVQHNAMDKPLEQGQPERLPNFYEQGTSTSHIGEADAHNYYHQGTEQLLEYEEMPYNWEEMITSCSSPLNGDGA</sequence>
<keyword evidence="6" id="KW-0804">Transcription</keyword>
<comment type="subcellular location">
    <subcellularLocation>
        <location evidence="1">Nucleus</location>
    </subcellularLocation>
</comment>
<reference evidence="11 12" key="1">
    <citation type="submission" date="2024-03" db="EMBL/GenBank/DDBJ databases">
        <authorList>
            <person name="Martinez-Hernandez J."/>
        </authorList>
    </citation>
    <scope>NUCLEOTIDE SEQUENCE [LARGE SCALE GENOMIC DNA]</scope>
</reference>
<dbReference type="GO" id="GO:0005634">
    <property type="term" value="C:nucleus"/>
    <property type="evidence" value="ECO:0007669"/>
    <property type="project" value="UniProtKB-SubCell"/>
</dbReference>
<dbReference type="InterPro" id="IPR046829">
    <property type="entry name" value="Calmod_bind_C"/>
</dbReference>
<evidence type="ECO:0000259" key="8">
    <source>
        <dbReference type="Pfam" id="PF07887"/>
    </source>
</evidence>
<keyword evidence="12" id="KW-1185">Reference proteome</keyword>
<dbReference type="EMBL" id="CAXHTB010000006">
    <property type="protein sequence ID" value="CAL0308546.1"/>
    <property type="molecule type" value="Genomic_DNA"/>
</dbReference>
<evidence type="ECO:0000256" key="2">
    <source>
        <dbReference type="ARBA" id="ARBA00007214"/>
    </source>
</evidence>
<gene>
    <name evidence="11" type="ORF">LLUT_LOCUS9606</name>
</gene>
<evidence type="ECO:0000256" key="7">
    <source>
        <dbReference type="ARBA" id="ARBA00023242"/>
    </source>
</evidence>
<evidence type="ECO:0000259" key="9">
    <source>
        <dbReference type="Pfam" id="PF20451"/>
    </source>
</evidence>
<evidence type="ECO:0000259" key="10">
    <source>
        <dbReference type="Pfam" id="PF20452"/>
    </source>
</evidence>
<keyword evidence="5" id="KW-0010">Activator</keyword>
<protein>
    <recommendedName>
        <fullName evidence="13">CALMODULIN-BINDING PROTEIN60</fullName>
    </recommendedName>
</protein>
<dbReference type="Pfam" id="PF07887">
    <property type="entry name" value="Calmodulin_bind"/>
    <property type="match status" value="1"/>
</dbReference>